<evidence type="ECO:0000256" key="3">
    <source>
        <dbReference type="ARBA" id="ARBA00023163"/>
    </source>
</evidence>
<accession>A0ABS8YQW1</accession>
<dbReference type="SUPFAM" id="SSF48498">
    <property type="entry name" value="Tetracyclin repressor-like, C-terminal domain"/>
    <property type="match status" value="1"/>
</dbReference>
<gene>
    <name evidence="5" type="ORF">LQV63_30505</name>
</gene>
<evidence type="ECO:0000313" key="5">
    <source>
        <dbReference type="EMBL" id="MCE5173564.1"/>
    </source>
</evidence>
<evidence type="ECO:0000259" key="4">
    <source>
        <dbReference type="Pfam" id="PF00440"/>
    </source>
</evidence>
<dbReference type="PANTHER" id="PTHR30055:SF234">
    <property type="entry name" value="HTH-TYPE TRANSCRIPTIONAL REGULATOR BETI"/>
    <property type="match status" value="1"/>
</dbReference>
<sequence>MNMENISLRERKKAKTKLALYEASLELIVHQPFRDMKVEDICARAEVSKVTFFKCFPQKEDILIYYMCVWLTGRWLEIEKRGLRGWETAEHLFASVATEDQRRPGMMLRLIGLLAEAKMHPCMPTLSDAEISLLFPEEKRQARAVDPRMDVLMERIVEEARADGQANTELSVEQMTAMLFTIFYGAYLTAHIMQRRDIVRCYEEHLNILKK</sequence>
<keyword evidence="1" id="KW-0805">Transcription regulation</keyword>
<dbReference type="InterPro" id="IPR050109">
    <property type="entry name" value="HTH-type_TetR-like_transc_reg"/>
</dbReference>
<dbReference type="Pfam" id="PF00440">
    <property type="entry name" value="TetR_N"/>
    <property type="match status" value="1"/>
</dbReference>
<evidence type="ECO:0000313" key="6">
    <source>
        <dbReference type="Proteomes" id="UP001199916"/>
    </source>
</evidence>
<dbReference type="EMBL" id="JAJNBZ010000059">
    <property type="protein sequence ID" value="MCE5173564.1"/>
    <property type="molecule type" value="Genomic_DNA"/>
</dbReference>
<keyword evidence="6" id="KW-1185">Reference proteome</keyword>
<feature type="domain" description="HTH tetR-type" evidence="4">
    <location>
        <begin position="21"/>
        <end position="64"/>
    </location>
</feature>
<organism evidence="5 6">
    <name type="scientific">Paenibacillus profundus</name>
    <dbReference type="NCBI Taxonomy" id="1173085"/>
    <lineage>
        <taxon>Bacteria</taxon>
        <taxon>Bacillati</taxon>
        <taxon>Bacillota</taxon>
        <taxon>Bacilli</taxon>
        <taxon>Bacillales</taxon>
        <taxon>Paenibacillaceae</taxon>
        <taxon>Paenibacillus</taxon>
    </lineage>
</organism>
<comment type="caution">
    <text evidence="5">The sequence shown here is derived from an EMBL/GenBank/DDBJ whole genome shotgun (WGS) entry which is preliminary data.</text>
</comment>
<name>A0ABS8YQW1_9BACL</name>
<dbReference type="InterPro" id="IPR001647">
    <property type="entry name" value="HTH_TetR"/>
</dbReference>
<dbReference type="InterPro" id="IPR009057">
    <property type="entry name" value="Homeodomain-like_sf"/>
</dbReference>
<protein>
    <submittedName>
        <fullName evidence="5">TetR/AcrR family transcriptional regulator</fullName>
    </submittedName>
</protein>
<reference evidence="5 6" key="1">
    <citation type="submission" date="2021-11" db="EMBL/GenBank/DDBJ databases">
        <title>Draft genome sequence of Paenibacillus profundus YoMME, a new Gram-positive bacteria with exoelectrogenic properties.</title>
        <authorList>
            <person name="Hubenova Y."/>
            <person name="Hubenova E."/>
            <person name="Manasiev Y."/>
            <person name="Peykov S."/>
            <person name="Mitov M."/>
        </authorList>
    </citation>
    <scope>NUCLEOTIDE SEQUENCE [LARGE SCALE GENOMIC DNA]</scope>
    <source>
        <strain evidence="5 6">YoMME</strain>
    </source>
</reference>
<evidence type="ECO:0000256" key="2">
    <source>
        <dbReference type="ARBA" id="ARBA00023125"/>
    </source>
</evidence>
<keyword evidence="2" id="KW-0238">DNA-binding</keyword>
<keyword evidence="3" id="KW-0804">Transcription</keyword>
<proteinExistence type="predicted"/>
<evidence type="ECO:0000256" key="1">
    <source>
        <dbReference type="ARBA" id="ARBA00023015"/>
    </source>
</evidence>
<dbReference type="SUPFAM" id="SSF46689">
    <property type="entry name" value="Homeodomain-like"/>
    <property type="match status" value="1"/>
</dbReference>
<dbReference type="Proteomes" id="UP001199916">
    <property type="component" value="Unassembled WGS sequence"/>
</dbReference>
<dbReference type="InterPro" id="IPR036271">
    <property type="entry name" value="Tet_transcr_reg_TetR-rel_C_sf"/>
</dbReference>
<dbReference type="PANTHER" id="PTHR30055">
    <property type="entry name" value="HTH-TYPE TRANSCRIPTIONAL REGULATOR RUTR"/>
    <property type="match status" value="1"/>
</dbReference>
<dbReference type="Gene3D" id="1.10.357.10">
    <property type="entry name" value="Tetracycline Repressor, domain 2"/>
    <property type="match status" value="1"/>
</dbReference>